<accession>A0A9W2YV01</accession>
<dbReference type="PANTHER" id="PTHR31964:SF113">
    <property type="entry name" value="USPA DOMAIN-CONTAINING PROTEIN"/>
    <property type="match status" value="1"/>
</dbReference>
<dbReference type="PRINTS" id="PR01438">
    <property type="entry name" value="UNVRSLSTRESS"/>
</dbReference>
<feature type="domain" description="UspA" evidence="1">
    <location>
        <begin position="29"/>
        <end position="172"/>
    </location>
</feature>
<dbReference type="AlphaFoldDB" id="A0A9W2YV01"/>
<organism evidence="2 3">
    <name type="scientific">Biomphalaria glabrata</name>
    <name type="common">Bloodfluke planorb</name>
    <name type="synonym">Freshwater snail</name>
    <dbReference type="NCBI Taxonomy" id="6526"/>
    <lineage>
        <taxon>Eukaryota</taxon>
        <taxon>Metazoa</taxon>
        <taxon>Spiralia</taxon>
        <taxon>Lophotrochozoa</taxon>
        <taxon>Mollusca</taxon>
        <taxon>Gastropoda</taxon>
        <taxon>Heterobranchia</taxon>
        <taxon>Euthyneura</taxon>
        <taxon>Panpulmonata</taxon>
        <taxon>Hygrophila</taxon>
        <taxon>Lymnaeoidea</taxon>
        <taxon>Planorbidae</taxon>
        <taxon>Biomphalaria</taxon>
    </lineage>
</organism>
<dbReference type="RefSeq" id="XP_055866542.1">
    <property type="nucleotide sequence ID" value="XM_056010567.1"/>
</dbReference>
<dbReference type="CDD" id="cd23659">
    <property type="entry name" value="USP_At3g01520-like"/>
    <property type="match status" value="1"/>
</dbReference>
<dbReference type="InterPro" id="IPR006015">
    <property type="entry name" value="Universal_stress_UspA"/>
</dbReference>
<name>A0A9W2YV01_BIOGL</name>
<sequence>MQNLEYWRKVRTFKECTQFRPRRKEKNMRRHLIALDGRKPADYAFEWYLENFARPDDQVVIFHCSLFQLSIALPGAAVNVDAVSKQVQEAMDRANTITQNANEVLKAKGIRGYIIIKSGMKPEEAILLTAEEEKVDHIFMGTRDLNSLERVFIGSVSTNVVRNAKVPVTIVKMSPS</sequence>
<dbReference type="GeneID" id="106058524"/>
<dbReference type="OrthoDB" id="843225at2759"/>
<proteinExistence type="predicted"/>
<dbReference type="SUPFAM" id="SSF52402">
    <property type="entry name" value="Adenine nucleotide alpha hydrolases-like"/>
    <property type="match status" value="1"/>
</dbReference>
<evidence type="ECO:0000259" key="1">
    <source>
        <dbReference type="Pfam" id="PF00582"/>
    </source>
</evidence>
<dbReference type="PANTHER" id="PTHR31964">
    <property type="entry name" value="ADENINE NUCLEOTIDE ALPHA HYDROLASES-LIKE SUPERFAMILY PROTEIN"/>
    <property type="match status" value="1"/>
</dbReference>
<keyword evidence="2" id="KW-1185">Reference proteome</keyword>
<evidence type="ECO:0000313" key="2">
    <source>
        <dbReference type="Proteomes" id="UP001165740"/>
    </source>
</evidence>
<dbReference type="Pfam" id="PF00582">
    <property type="entry name" value="Usp"/>
    <property type="match status" value="1"/>
</dbReference>
<protein>
    <submittedName>
        <fullName evidence="3">Stress response protein NhaX-like isoform X1</fullName>
    </submittedName>
</protein>
<dbReference type="Gene3D" id="3.40.50.620">
    <property type="entry name" value="HUPs"/>
    <property type="match status" value="1"/>
</dbReference>
<reference evidence="3" key="1">
    <citation type="submission" date="2025-08" db="UniProtKB">
        <authorList>
            <consortium name="RefSeq"/>
        </authorList>
    </citation>
    <scope>IDENTIFICATION</scope>
</reference>
<evidence type="ECO:0000313" key="3">
    <source>
        <dbReference type="RefSeq" id="XP_055866542.1"/>
    </source>
</evidence>
<dbReference type="Proteomes" id="UP001165740">
    <property type="component" value="Chromosome 14"/>
</dbReference>
<gene>
    <name evidence="3" type="primary">LOC106058524</name>
</gene>
<dbReference type="InterPro" id="IPR006016">
    <property type="entry name" value="UspA"/>
</dbReference>
<dbReference type="InterPro" id="IPR014729">
    <property type="entry name" value="Rossmann-like_a/b/a_fold"/>
</dbReference>